<evidence type="ECO:0000256" key="1">
    <source>
        <dbReference type="ARBA" id="ARBA00004434"/>
    </source>
</evidence>
<keyword evidence="9" id="KW-0496">Mitochondrion</keyword>
<evidence type="ECO:0000256" key="8">
    <source>
        <dbReference type="ARBA" id="ARBA00022989"/>
    </source>
</evidence>
<protein>
    <submittedName>
        <fullName evidence="16">P-loop containing nucleoside triphosphate hydrolase protein</fullName>
    </submittedName>
</protein>
<dbReference type="SMART" id="SM00382">
    <property type="entry name" value="AAA"/>
    <property type="match status" value="1"/>
</dbReference>
<comment type="catalytic activity">
    <reaction evidence="11">
        <text>ATP + H2O = ADP + phosphate + H(+)</text>
        <dbReference type="Rhea" id="RHEA:13065"/>
        <dbReference type="ChEBI" id="CHEBI:15377"/>
        <dbReference type="ChEBI" id="CHEBI:15378"/>
        <dbReference type="ChEBI" id="CHEBI:30616"/>
        <dbReference type="ChEBI" id="CHEBI:43474"/>
        <dbReference type="ChEBI" id="CHEBI:456216"/>
    </reaction>
    <physiologicalReaction direction="left-to-right" evidence="11">
        <dbReference type="Rhea" id="RHEA:13066"/>
    </physiologicalReaction>
</comment>
<keyword evidence="8" id="KW-1133">Transmembrane helix</keyword>
<evidence type="ECO:0000256" key="3">
    <source>
        <dbReference type="ARBA" id="ARBA00022692"/>
    </source>
</evidence>
<gene>
    <name evidence="16" type="ORF">R3P38DRAFT_2679603</name>
</gene>
<accession>A0AAW0E6V4</accession>
<comment type="caution">
    <text evidence="16">The sequence shown here is derived from an EMBL/GenBank/DDBJ whole genome shotgun (WGS) entry which is preliminary data.</text>
</comment>
<comment type="similarity">
    <text evidence="2">Belongs to the AAA ATPase family. BCS1 subfamily.</text>
</comment>
<keyword evidence="6 16" id="KW-0378">Hydrolase</keyword>
<comment type="subcellular location">
    <subcellularLocation>
        <location evidence="1">Mitochondrion inner membrane</location>
        <topology evidence="1">Single-pass membrane protein</topology>
    </subcellularLocation>
</comment>
<evidence type="ECO:0000256" key="11">
    <source>
        <dbReference type="ARBA" id="ARBA00048778"/>
    </source>
</evidence>
<dbReference type="SUPFAM" id="SSF52540">
    <property type="entry name" value="P-loop containing nucleoside triphosphate hydrolases"/>
    <property type="match status" value="1"/>
</dbReference>
<dbReference type="InterPro" id="IPR057495">
    <property type="entry name" value="AAA_lid_BCS1"/>
</dbReference>
<evidence type="ECO:0000256" key="6">
    <source>
        <dbReference type="ARBA" id="ARBA00022801"/>
    </source>
</evidence>
<dbReference type="EMBL" id="JAWWNJ010000003">
    <property type="protein sequence ID" value="KAK7059902.1"/>
    <property type="molecule type" value="Genomic_DNA"/>
</dbReference>
<dbReference type="GO" id="GO:0016887">
    <property type="term" value="F:ATP hydrolysis activity"/>
    <property type="evidence" value="ECO:0007669"/>
    <property type="project" value="InterPro"/>
</dbReference>
<organism evidence="16 17">
    <name type="scientific">Favolaschia claudopus</name>
    <dbReference type="NCBI Taxonomy" id="2862362"/>
    <lineage>
        <taxon>Eukaryota</taxon>
        <taxon>Fungi</taxon>
        <taxon>Dikarya</taxon>
        <taxon>Basidiomycota</taxon>
        <taxon>Agaricomycotina</taxon>
        <taxon>Agaricomycetes</taxon>
        <taxon>Agaricomycetidae</taxon>
        <taxon>Agaricales</taxon>
        <taxon>Marasmiineae</taxon>
        <taxon>Mycenaceae</taxon>
        <taxon>Favolaschia</taxon>
    </lineage>
</organism>
<dbReference type="InterPro" id="IPR003959">
    <property type="entry name" value="ATPase_AAA_core"/>
</dbReference>
<feature type="signal peptide" evidence="13">
    <location>
        <begin position="1"/>
        <end position="24"/>
    </location>
</feature>
<keyword evidence="10" id="KW-0472">Membrane</keyword>
<name>A0AAW0E6V4_9AGAR</name>
<evidence type="ECO:0000256" key="12">
    <source>
        <dbReference type="SAM" id="MobiDB-lite"/>
    </source>
</evidence>
<evidence type="ECO:0000256" key="9">
    <source>
        <dbReference type="ARBA" id="ARBA00023128"/>
    </source>
</evidence>
<evidence type="ECO:0000313" key="16">
    <source>
        <dbReference type="EMBL" id="KAK7059902.1"/>
    </source>
</evidence>
<evidence type="ECO:0000259" key="14">
    <source>
        <dbReference type="SMART" id="SM00382"/>
    </source>
</evidence>
<dbReference type="Pfam" id="PF00004">
    <property type="entry name" value="AAA"/>
    <property type="match status" value="2"/>
</dbReference>
<keyword evidence="13" id="KW-0732">Signal</keyword>
<feature type="domain" description="AAA+ ATPase" evidence="14">
    <location>
        <begin position="381"/>
        <end position="534"/>
    </location>
</feature>
<dbReference type="Proteomes" id="UP001362999">
    <property type="component" value="Unassembled WGS sequence"/>
</dbReference>
<dbReference type="GO" id="GO:0005524">
    <property type="term" value="F:ATP binding"/>
    <property type="evidence" value="ECO:0007669"/>
    <property type="project" value="UniProtKB-KW"/>
</dbReference>
<dbReference type="PANTHER" id="PTHR23070">
    <property type="entry name" value="BCS1 AAA-TYPE ATPASE"/>
    <property type="match status" value="1"/>
</dbReference>
<evidence type="ECO:0000256" key="13">
    <source>
        <dbReference type="SAM" id="SignalP"/>
    </source>
</evidence>
<keyword evidence="4" id="KW-0547">Nucleotide-binding</keyword>
<feature type="region of interest" description="Disordered" evidence="12">
    <location>
        <begin position="454"/>
        <end position="477"/>
    </location>
</feature>
<keyword evidence="7" id="KW-0067">ATP-binding</keyword>
<feature type="chain" id="PRO_5043754471" evidence="13">
    <location>
        <begin position="25"/>
        <end position="623"/>
    </location>
</feature>
<dbReference type="InterPro" id="IPR003593">
    <property type="entry name" value="AAA+_ATPase"/>
</dbReference>
<dbReference type="Pfam" id="PF08740">
    <property type="entry name" value="BCS1_N"/>
    <property type="match status" value="2"/>
</dbReference>
<dbReference type="Pfam" id="PF25426">
    <property type="entry name" value="AAA_lid_BCS1"/>
    <property type="match status" value="1"/>
</dbReference>
<keyword evidence="3" id="KW-0812">Transmembrane</keyword>
<evidence type="ECO:0000256" key="7">
    <source>
        <dbReference type="ARBA" id="ARBA00022840"/>
    </source>
</evidence>
<dbReference type="InterPro" id="IPR027417">
    <property type="entry name" value="P-loop_NTPase"/>
</dbReference>
<reference evidence="16 17" key="1">
    <citation type="journal article" date="2024" name="J Genomics">
        <title>Draft genome sequencing and assembly of Favolaschia claudopus CIRM-BRFM 2984 isolated from oak limbs.</title>
        <authorList>
            <person name="Navarro D."/>
            <person name="Drula E."/>
            <person name="Chaduli D."/>
            <person name="Cazenave R."/>
            <person name="Ahrendt S."/>
            <person name="Wang J."/>
            <person name="Lipzen A."/>
            <person name="Daum C."/>
            <person name="Barry K."/>
            <person name="Grigoriev I.V."/>
            <person name="Favel A."/>
            <person name="Rosso M.N."/>
            <person name="Martin F."/>
        </authorList>
    </citation>
    <scope>NUCLEOTIDE SEQUENCE [LARGE SCALE GENOMIC DNA]</scope>
    <source>
        <strain evidence="16 17">CIRM-BRFM 2984</strain>
    </source>
</reference>
<dbReference type="AlphaFoldDB" id="A0AAW0E6V4"/>
<evidence type="ECO:0000256" key="5">
    <source>
        <dbReference type="ARBA" id="ARBA00022792"/>
    </source>
</evidence>
<evidence type="ECO:0000256" key="2">
    <source>
        <dbReference type="ARBA" id="ARBA00007448"/>
    </source>
</evidence>
<feature type="compositionally biased region" description="Basic and acidic residues" evidence="12">
    <location>
        <begin position="467"/>
        <end position="476"/>
    </location>
</feature>
<keyword evidence="5" id="KW-0999">Mitochondrion inner membrane</keyword>
<evidence type="ECO:0000313" key="17">
    <source>
        <dbReference type="Proteomes" id="UP001362999"/>
    </source>
</evidence>
<sequence>MPLASLLRLFKTLLRLLCTSWKHAARFLRQVMRHPQAGDLIRFLFVGTIMETGRSLTQKIPEYVNSFFMVKARFARGDATYDWVSSYLYHHQVWNTSRDFKVTAKDTEKIEDREVRFKSGDGYLDAVYEPTGSAPSTDLFHWKRKYWITISVDNSGLMLQVWSLRQSVLDDLIQEARDFYLKREVPPPVVAQPPPPAPGFTTGDWFGTQLVTGIFDTADFSFTWILEYLQSQDIMKDIKHFYVSTRQSDAGWSPHGKKATVHTLPIKGSSVHRFRWRSYWVQANLYGNVASPQISILIHSCDKSVLLDFVEAARLQYKEASIAGVHVHLTDGYGNWGRVIAKNRRSFSTLILPDGIKETLLTDMKDFLDNEGWYSLAGIPHRRGYLLFGEPGTGKSTTVHALAGELGMEIYFISLAAPGLNNFTLGELFHSTPPHSILLIEDIDCAFPLRVKNAEDSPRRHPSPSKAVDEEGHEVGMPKPRSMVTLAGLLNILDSVASQEGCILIATTNHIEQLDPALIRPGRIDMKIKYSLAKTEQLENVFHRFYPVQEDLSKPVGVKSGDVVTTEIEKLAQKFASTVPHSRFSIAQVQGYLLGWKNDPLGAVENVPEWIAQQEAETMYFVS</sequence>
<dbReference type="SMART" id="SM01024">
    <property type="entry name" value="BCS1_N"/>
    <property type="match status" value="1"/>
</dbReference>
<evidence type="ECO:0000256" key="10">
    <source>
        <dbReference type="ARBA" id="ARBA00023136"/>
    </source>
</evidence>
<dbReference type="GO" id="GO:0005743">
    <property type="term" value="C:mitochondrial inner membrane"/>
    <property type="evidence" value="ECO:0007669"/>
    <property type="project" value="UniProtKB-SubCell"/>
</dbReference>
<evidence type="ECO:0000256" key="4">
    <source>
        <dbReference type="ARBA" id="ARBA00022741"/>
    </source>
</evidence>
<dbReference type="InterPro" id="IPR050747">
    <property type="entry name" value="Mitochondrial_chaperone_BCS1"/>
</dbReference>
<keyword evidence="17" id="KW-1185">Reference proteome</keyword>
<dbReference type="Gene3D" id="3.40.50.300">
    <property type="entry name" value="P-loop containing nucleotide triphosphate hydrolases"/>
    <property type="match status" value="1"/>
</dbReference>
<feature type="domain" description="BCS1 N-terminal" evidence="15">
    <location>
        <begin position="198"/>
        <end position="350"/>
    </location>
</feature>
<dbReference type="InterPro" id="IPR014851">
    <property type="entry name" value="BCS1_N"/>
</dbReference>
<proteinExistence type="inferred from homology"/>
<evidence type="ECO:0000259" key="15">
    <source>
        <dbReference type="SMART" id="SM01024"/>
    </source>
</evidence>